<sequence length="368" mass="38070">MTPAELSRTVLRSVRGAVEEQELSVPVPARIVVGPPPRPGCGDYASNVALQLAGPAGRPAREVAEILRKRLAGSAGIARVEIAGPGFLNFTLGDGALVALIREVLARGEEYGASSAGRSPGAADAVAGPAANGPVALGAREAVVAEVLARIDAVAGISGREAGGHPALVPAPYDLATLTARLGSDEARWVLLRPAAHDQVRVPERPVQRESNPRFQVQYAHARVRALLRNAGDLGLVSEPGDVWPSSTAVAGGSSSADPAPEQAPVRGATDSSSLPGPQALQALRTLLATYPSVIEAAARLRAPDRAVRHLETTAEAFFRWHDVCPPLPVGEQKPLAVHRARLALAEAAGTVLANGLRLLGISAPEHL</sequence>
<dbReference type="GO" id="GO:0005524">
    <property type="term" value="F:ATP binding"/>
    <property type="evidence" value="ECO:0007669"/>
    <property type="project" value="UniProtKB-KW"/>
</dbReference>
<gene>
    <name evidence="9" type="ORF">San01_30980</name>
</gene>
<dbReference type="SUPFAM" id="SSF55190">
    <property type="entry name" value="Arginyl-tRNA synthetase (ArgRS), N-terminal 'additional' domain"/>
    <property type="match status" value="1"/>
</dbReference>
<dbReference type="Gene3D" id="3.30.1360.70">
    <property type="entry name" value="Arginyl tRNA synthetase N-terminal domain"/>
    <property type="match status" value="1"/>
</dbReference>
<feature type="domain" description="Arginyl tRNA synthetase N-terminal" evidence="8">
    <location>
        <begin position="4"/>
        <end position="92"/>
    </location>
</feature>
<keyword evidence="3" id="KW-0547">Nucleotide-binding</keyword>
<organism evidence="9 10">
    <name type="scientific">Streptomyces angustmyceticus</name>
    <dbReference type="NCBI Taxonomy" id="285578"/>
    <lineage>
        <taxon>Bacteria</taxon>
        <taxon>Bacillati</taxon>
        <taxon>Actinomycetota</taxon>
        <taxon>Actinomycetes</taxon>
        <taxon>Kitasatosporales</taxon>
        <taxon>Streptomycetaceae</taxon>
        <taxon>Streptomyces</taxon>
    </lineage>
</organism>
<evidence type="ECO:0000256" key="3">
    <source>
        <dbReference type="ARBA" id="ARBA00022741"/>
    </source>
</evidence>
<dbReference type="PANTHER" id="PTHR11956:SF5">
    <property type="entry name" value="ARGININE--TRNA LIGASE, CYTOPLASMIC"/>
    <property type="match status" value="1"/>
</dbReference>
<dbReference type="GO" id="GO:0004814">
    <property type="term" value="F:arginine-tRNA ligase activity"/>
    <property type="evidence" value="ECO:0007669"/>
    <property type="project" value="UniProtKB-EC"/>
</dbReference>
<evidence type="ECO:0000259" key="8">
    <source>
        <dbReference type="SMART" id="SM01016"/>
    </source>
</evidence>
<dbReference type="Gene3D" id="1.10.730.10">
    <property type="entry name" value="Isoleucyl-tRNA Synthetase, Domain 1"/>
    <property type="match status" value="1"/>
</dbReference>
<keyword evidence="2" id="KW-0436">Ligase</keyword>
<reference evidence="9 10" key="1">
    <citation type="submission" date="2019-10" db="EMBL/GenBank/DDBJ databases">
        <title>Whole genome shotgun sequence of Streptomyces angustmyceticus NBRC 3934.</title>
        <authorList>
            <person name="Hosoyama A."/>
            <person name="Ichikawa N."/>
            <person name="Kimura A."/>
            <person name="Kitahashi Y."/>
            <person name="Komaki H."/>
            <person name="Uohara A."/>
        </authorList>
    </citation>
    <scope>NUCLEOTIDE SEQUENCE [LARGE SCALE GENOMIC DNA]</scope>
    <source>
        <strain evidence="9 10">NBRC 3934</strain>
    </source>
</reference>
<comment type="catalytic activity">
    <reaction evidence="5">
        <text>tRNA(Arg) + L-arginine + ATP = L-arginyl-tRNA(Arg) + AMP + diphosphate</text>
        <dbReference type="Rhea" id="RHEA:20301"/>
        <dbReference type="Rhea" id="RHEA-COMP:9658"/>
        <dbReference type="Rhea" id="RHEA-COMP:9673"/>
        <dbReference type="ChEBI" id="CHEBI:30616"/>
        <dbReference type="ChEBI" id="CHEBI:32682"/>
        <dbReference type="ChEBI" id="CHEBI:33019"/>
        <dbReference type="ChEBI" id="CHEBI:78442"/>
        <dbReference type="ChEBI" id="CHEBI:78513"/>
        <dbReference type="ChEBI" id="CHEBI:456215"/>
        <dbReference type="EC" id="6.1.1.19"/>
    </reaction>
</comment>
<proteinExistence type="predicted"/>
<protein>
    <recommendedName>
        <fullName evidence="1">arginine--tRNA ligase</fullName>
        <ecNumber evidence="1">6.1.1.19</ecNumber>
    </recommendedName>
</protein>
<feature type="region of interest" description="Disordered" evidence="6">
    <location>
        <begin position="247"/>
        <end position="276"/>
    </location>
</feature>
<dbReference type="GO" id="GO:0006420">
    <property type="term" value="P:arginyl-tRNA aminoacylation"/>
    <property type="evidence" value="ECO:0007669"/>
    <property type="project" value="InterPro"/>
</dbReference>
<evidence type="ECO:0000313" key="9">
    <source>
        <dbReference type="EMBL" id="GES30611.1"/>
    </source>
</evidence>
<dbReference type="PANTHER" id="PTHR11956">
    <property type="entry name" value="ARGINYL-TRNA SYNTHETASE"/>
    <property type="match status" value="1"/>
</dbReference>
<feature type="compositionally biased region" description="Low complexity" evidence="6">
    <location>
        <begin position="247"/>
        <end position="257"/>
    </location>
</feature>
<dbReference type="GeneID" id="96751476"/>
<dbReference type="InterPro" id="IPR036695">
    <property type="entry name" value="Arg-tRNA-synth_N_sf"/>
</dbReference>
<dbReference type="Proteomes" id="UP000325598">
    <property type="component" value="Unassembled WGS sequence"/>
</dbReference>
<keyword evidence="10" id="KW-1185">Reference proteome</keyword>
<comment type="caution">
    <text evidence="9">The sequence shown here is derived from an EMBL/GenBank/DDBJ whole genome shotgun (WGS) entry which is preliminary data.</text>
</comment>
<dbReference type="EC" id="6.1.1.19" evidence="1"/>
<evidence type="ECO:0000256" key="4">
    <source>
        <dbReference type="ARBA" id="ARBA00022840"/>
    </source>
</evidence>
<dbReference type="RefSeq" id="WP_152104584.1">
    <property type="nucleotide sequence ID" value="NZ_BLAG01000008.1"/>
</dbReference>
<evidence type="ECO:0000256" key="1">
    <source>
        <dbReference type="ARBA" id="ARBA00012837"/>
    </source>
</evidence>
<evidence type="ECO:0000256" key="6">
    <source>
        <dbReference type="SAM" id="MobiDB-lite"/>
    </source>
</evidence>
<evidence type="ECO:0000256" key="5">
    <source>
        <dbReference type="ARBA" id="ARBA00049339"/>
    </source>
</evidence>
<dbReference type="SUPFAM" id="SSF47323">
    <property type="entry name" value="Anticodon-binding domain of a subclass of class I aminoacyl-tRNA synthetases"/>
    <property type="match status" value="1"/>
</dbReference>
<dbReference type="InterPro" id="IPR009080">
    <property type="entry name" value="tRNAsynth_Ia_anticodon-bd"/>
</dbReference>
<dbReference type="GO" id="GO:0005737">
    <property type="term" value="C:cytoplasm"/>
    <property type="evidence" value="ECO:0007669"/>
    <property type="project" value="InterPro"/>
</dbReference>
<dbReference type="InterPro" id="IPR005148">
    <property type="entry name" value="Arg-tRNA-synth_N"/>
</dbReference>
<accession>A0A5J4LF92</accession>
<evidence type="ECO:0000256" key="2">
    <source>
        <dbReference type="ARBA" id="ARBA00022598"/>
    </source>
</evidence>
<evidence type="ECO:0000313" key="10">
    <source>
        <dbReference type="Proteomes" id="UP000325598"/>
    </source>
</evidence>
<dbReference type="SMART" id="SM01016">
    <property type="entry name" value="Arg_tRNA_synt_N"/>
    <property type="match status" value="1"/>
</dbReference>
<feature type="domain" description="DALR anticodon binding" evidence="7">
    <location>
        <begin position="217"/>
        <end position="368"/>
    </location>
</feature>
<dbReference type="AlphaFoldDB" id="A0A5J4LF92"/>
<dbReference type="EMBL" id="BLAG01000008">
    <property type="protein sequence ID" value="GES30611.1"/>
    <property type="molecule type" value="Genomic_DNA"/>
</dbReference>
<dbReference type="OrthoDB" id="9803211at2"/>
<evidence type="ECO:0000259" key="7">
    <source>
        <dbReference type="SMART" id="SM00836"/>
    </source>
</evidence>
<dbReference type="InterPro" id="IPR001278">
    <property type="entry name" value="Arg-tRNA-ligase"/>
</dbReference>
<dbReference type="SMART" id="SM00836">
    <property type="entry name" value="DALR_1"/>
    <property type="match status" value="1"/>
</dbReference>
<dbReference type="InterPro" id="IPR008909">
    <property type="entry name" value="DALR_anticod-bd"/>
</dbReference>
<name>A0A5J4LF92_9ACTN</name>
<dbReference type="Pfam" id="PF03485">
    <property type="entry name" value="Arg_tRNA_synt_N"/>
    <property type="match status" value="1"/>
</dbReference>
<dbReference type="NCBIfam" id="NF045898">
    <property type="entry name" value="ArgS_rel_codon"/>
    <property type="match status" value="1"/>
</dbReference>
<dbReference type="Pfam" id="PF05746">
    <property type="entry name" value="DALR_1"/>
    <property type="match status" value="1"/>
</dbReference>
<keyword evidence="4" id="KW-0067">ATP-binding</keyword>